<evidence type="ECO:0000313" key="3">
    <source>
        <dbReference type="EMBL" id="GAA3360936.1"/>
    </source>
</evidence>
<keyword evidence="1" id="KW-0472">Membrane</keyword>
<evidence type="ECO:0000259" key="2">
    <source>
        <dbReference type="Pfam" id="PF25362"/>
    </source>
</evidence>
<feature type="domain" description="PH" evidence="2">
    <location>
        <begin position="37"/>
        <end position="160"/>
    </location>
</feature>
<dbReference type="InterPro" id="IPR057446">
    <property type="entry name" value="PH_bac"/>
</dbReference>
<dbReference type="RefSeq" id="WP_258341936.1">
    <property type="nucleotide sequence ID" value="NZ_BAAAYK010000038.1"/>
</dbReference>
<protein>
    <submittedName>
        <fullName evidence="3">Transporter</fullName>
    </submittedName>
</protein>
<feature type="transmembrane region" description="Helical" evidence="1">
    <location>
        <begin position="6"/>
        <end position="21"/>
    </location>
</feature>
<dbReference type="Pfam" id="PF25362">
    <property type="entry name" value="bPH_11"/>
    <property type="match status" value="1"/>
</dbReference>
<dbReference type="EMBL" id="BAAAYK010000038">
    <property type="protein sequence ID" value="GAA3360936.1"/>
    <property type="molecule type" value="Genomic_DNA"/>
</dbReference>
<proteinExistence type="predicted"/>
<name>A0ABP6RT13_9PSEU</name>
<dbReference type="Proteomes" id="UP001500483">
    <property type="component" value="Unassembled WGS sequence"/>
</dbReference>
<sequence length="177" mass="19231">MERTLWVLALLALLVLVYFGMRRGWLNRKRRQDAEFAAFPAAPADVAERPALLADQSGFYVGSTKAGDWQDRIVVGDIGHRANAVAKLRDSGLLLERTGASPMWIPAESVLDARVDHKLANKVVPGAGLLVVTWRLGDQDIDTGFRADDKSTQDEWAGAVRALAPAAGRDDNPEGQA</sequence>
<gene>
    <name evidence="3" type="ORF">GCM10020366_42910</name>
</gene>
<organism evidence="3 4">
    <name type="scientific">Saccharopolyspora gregorii</name>
    <dbReference type="NCBI Taxonomy" id="33914"/>
    <lineage>
        <taxon>Bacteria</taxon>
        <taxon>Bacillati</taxon>
        <taxon>Actinomycetota</taxon>
        <taxon>Actinomycetes</taxon>
        <taxon>Pseudonocardiales</taxon>
        <taxon>Pseudonocardiaceae</taxon>
        <taxon>Saccharopolyspora</taxon>
    </lineage>
</organism>
<reference evidence="4" key="1">
    <citation type="journal article" date="2019" name="Int. J. Syst. Evol. Microbiol.">
        <title>The Global Catalogue of Microorganisms (GCM) 10K type strain sequencing project: providing services to taxonomists for standard genome sequencing and annotation.</title>
        <authorList>
            <consortium name="The Broad Institute Genomics Platform"/>
            <consortium name="The Broad Institute Genome Sequencing Center for Infectious Disease"/>
            <person name="Wu L."/>
            <person name="Ma J."/>
        </authorList>
    </citation>
    <scope>NUCLEOTIDE SEQUENCE [LARGE SCALE GENOMIC DNA]</scope>
    <source>
        <strain evidence="4">JCM 9687</strain>
    </source>
</reference>
<keyword evidence="1" id="KW-1133">Transmembrane helix</keyword>
<evidence type="ECO:0000256" key="1">
    <source>
        <dbReference type="SAM" id="Phobius"/>
    </source>
</evidence>
<keyword evidence="4" id="KW-1185">Reference proteome</keyword>
<evidence type="ECO:0000313" key="4">
    <source>
        <dbReference type="Proteomes" id="UP001500483"/>
    </source>
</evidence>
<accession>A0ABP6RT13</accession>
<keyword evidence="1" id="KW-0812">Transmembrane</keyword>
<comment type="caution">
    <text evidence="3">The sequence shown here is derived from an EMBL/GenBank/DDBJ whole genome shotgun (WGS) entry which is preliminary data.</text>
</comment>